<evidence type="ECO:0000256" key="7">
    <source>
        <dbReference type="ARBA" id="ARBA00022840"/>
    </source>
</evidence>
<dbReference type="InterPro" id="IPR020568">
    <property type="entry name" value="Ribosomal_Su5_D2-typ_SF"/>
</dbReference>
<dbReference type="PRINTS" id="PR01874">
    <property type="entry name" value="DNAREPAIRADA"/>
</dbReference>
<evidence type="ECO:0000256" key="3">
    <source>
        <dbReference type="ARBA" id="ARBA00022763"/>
    </source>
</evidence>
<feature type="domain" description="RecA family profile 1" evidence="14">
    <location>
        <begin position="69"/>
        <end position="219"/>
    </location>
</feature>
<evidence type="ECO:0000313" key="16">
    <source>
        <dbReference type="Proteomes" id="UP001220395"/>
    </source>
</evidence>
<accession>A0ABY7THW3</accession>
<keyword evidence="1 11" id="KW-0479">Metal-binding</keyword>
<dbReference type="Pfam" id="PF13481">
    <property type="entry name" value="AAA_25"/>
    <property type="match status" value="1"/>
</dbReference>
<protein>
    <recommendedName>
        <fullName evidence="11 12">DNA repair protein RadA</fullName>
    </recommendedName>
</protein>
<comment type="domain">
    <text evidence="11">The middle region has homology to RecA with ATPase motifs including the RadA KNRFG motif, while the C-terminus is homologous to Lon protease.</text>
</comment>
<keyword evidence="2 11" id="KW-0547">Nucleotide-binding</keyword>
<keyword evidence="9 11" id="KW-0238">DNA-binding</keyword>
<dbReference type="InterPro" id="IPR020588">
    <property type="entry name" value="RecA_ATP-bd"/>
</dbReference>
<dbReference type="InterPro" id="IPR041166">
    <property type="entry name" value="Rubredoxin_2"/>
</dbReference>
<evidence type="ECO:0000256" key="6">
    <source>
        <dbReference type="ARBA" id="ARBA00022833"/>
    </source>
</evidence>
<dbReference type="Pfam" id="PF13541">
    <property type="entry name" value="ChlI"/>
    <property type="match status" value="1"/>
</dbReference>
<dbReference type="SUPFAM" id="SSF52540">
    <property type="entry name" value="P-loop containing nucleoside triphosphate hydrolases"/>
    <property type="match status" value="1"/>
</dbReference>
<sequence length="456" mass="47450">MARPQKRYACQACGTTSPRWQGQCTDCGEWNTLVEEAGGGVVTPFAAKHHLRTGGRAVVLSPLDAETPLPPRLSTGIAEFDRALGGGLVAGSATLIGGDPGIGKSTLLLQAAARLALAGLSVAYISGEEAADQVRLRARRLGLDKAPVQLATATSVRDILTTMEAGVPPALLIIDSIQTMHSDLIEGAPGTVSQVRASAQELIRFAKERGTALILVGHVTKDGSIAGPRVLEHMVDTVLAFEGERSHQYRLLRATKNRFGGTDEIGVFAMGEGGLDEVANPSALFLTHRGETIAGATVFPAMEGTRPVLVEIQALVVRLASGATPRRAVVGWDSGRLAMILAVLEARCGLSFSACEVYLNIAGGYRVSDPAADLAVAAALVSALAERPVPAEAVIFGEVALSGEIRPVAHGALRLREAAKLGFTRALAPASVKEAPMTVASFSTLGAMVDHLLGRG</sequence>
<feature type="binding site" evidence="11">
    <location>
        <begin position="98"/>
        <end position="105"/>
    </location>
    <ligand>
        <name>ATP</name>
        <dbReference type="ChEBI" id="CHEBI:30616"/>
    </ligand>
</feature>
<reference evidence="15 16" key="1">
    <citation type="submission" date="2023-02" db="EMBL/GenBank/DDBJ databases">
        <title>Genome sequence of Sphingomonas naphthae.</title>
        <authorList>
            <person name="Kim S."/>
            <person name="Heo J."/>
            <person name="Kwon S.-W."/>
        </authorList>
    </citation>
    <scope>NUCLEOTIDE SEQUENCE [LARGE SCALE GENOMIC DNA]</scope>
    <source>
        <strain evidence="15 16">KACC 18716</strain>
    </source>
</reference>
<dbReference type="Gene3D" id="3.30.230.10">
    <property type="match status" value="1"/>
</dbReference>
<evidence type="ECO:0000256" key="11">
    <source>
        <dbReference type="HAMAP-Rule" id="MF_01498"/>
    </source>
</evidence>
<dbReference type="SUPFAM" id="SSF54211">
    <property type="entry name" value="Ribosomal protein S5 domain 2-like"/>
    <property type="match status" value="1"/>
</dbReference>
<comment type="function">
    <text evidence="11">Plays a role in repairing double-strand DNA breaks, probably involving stabilizing or processing branched DNA or blocked replication forks.</text>
</comment>
<evidence type="ECO:0000256" key="13">
    <source>
        <dbReference type="RuleBase" id="RU003555"/>
    </source>
</evidence>
<comment type="function">
    <text evidence="13">DNA-dependent ATPase involved in processing of recombination intermediates, plays a role in repairing DNA breaks. Stimulates the branch migration of RecA-mediated strand transfer reactions, allowing the 3' invading strand to extend heteroduplex DNA faster. Binds ssDNA in the presence of ADP but not other nucleotides, has ATPase activity that is stimulated by ssDNA and various branched DNA structures, but inhibited by SSB. Does not have RecA's homology-searching function.</text>
</comment>
<organism evidence="15 16">
    <name type="scientific">Sphingomonas naphthae</name>
    <dbReference type="NCBI Taxonomy" id="1813468"/>
    <lineage>
        <taxon>Bacteria</taxon>
        <taxon>Pseudomonadati</taxon>
        <taxon>Pseudomonadota</taxon>
        <taxon>Alphaproteobacteria</taxon>
        <taxon>Sphingomonadales</taxon>
        <taxon>Sphingomonadaceae</taxon>
        <taxon>Sphingomonas</taxon>
    </lineage>
</organism>
<feature type="short sequence motif" description="RadA KNRFG motif" evidence="11">
    <location>
        <begin position="256"/>
        <end position="260"/>
    </location>
</feature>
<keyword evidence="10 11" id="KW-0234">DNA repair</keyword>
<keyword evidence="3 11" id="KW-0227">DNA damage</keyword>
<dbReference type="InterPro" id="IPR004504">
    <property type="entry name" value="DNA_repair_RadA"/>
</dbReference>
<dbReference type="PANTHER" id="PTHR32472">
    <property type="entry name" value="DNA REPAIR PROTEIN RADA"/>
    <property type="match status" value="1"/>
</dbReference>
<evidence type="ECO:0000256" key="10">
    <source>
        <dbReference type="ARBA" id="ARBA00023204"/>
    </source>
</evidence>
<evidence type="ECO:0000256" key="5">
    <source>
        <dbReference type="ARBA" id="ARBA00022801"/>
    </source>
</evidence>
<dbReference type="EMBL" id="CP117411">
    <property type="protein sequence ID" value="WCT72025.1"/>
    <property type="molecule type" value="Genomic_DNA"/>
</dbReference>
<keyword evidence="7 11" id="KW-0067">ATP-binding</keyword>
<evidence type="ECO:0000313" key="15">
    <source>
        <dbReference type="EMBL" id="WCT72025.1"/>
    </source>
</evidence>
<name>A0ABY7THW3_9SPHN</name>
<evidence type="ECO:0000256" key="9">
    <source>
        <dbReference type="ARBA" id="ARBA00023125"/>
    </source>
</evidence>
<dbReference type="Proteomes" id="UP001220395">
    <property type="component" value="Chromosome"/>
</dbReference>
<keyword evidence="5" id="KW-0378">Hydrolase</keyword>
<dbReference type="Pfam" id="PF18073">
    <property type="entry name" value="Zn_ribbon_LapB"/>
    <property type="match status" value="1"/>
</dbReference>
<dbReference type="PANTHER" id="PTHR32472:SF10">
    <property type="entry name" value="DNA REPAIR PROTEIN RADA-LIKE PROTEIN"/>
    <property type="match status" value="1"/>
</dbReference>
<evidence type="ECO:0000256" key="4">
    <source>
        <dbReference type="ARBA" id="ARBA00022771"/>
    </source>
</evidence>
<dbReference type="Gene3D" id="3.40.50.300">
    <property type="entry name" value="P-loop containing nucleotide triphosphate hydrolases"/>
    <property type="match status" value="1"/>
</dbReference>
<dbReference type="InterPro" id="IPR027417">
    <property type="entry name" value="P-loop_NTPase"/>
</dbReference>
<feature type="region of interest" description="Lon-protease-like" evidence="11">
    <location>
        <begin position="356"/>
        <end position="456"/>
    </location>
</feature>
<dbReference type="SMART" id="SM00382">
    <property type="entry name" value="AAA"/>
    <property type="match status" value="1"/>
</dbReference>
<dbReference type="PROSITE" id="PS50162">
    <property type="entry name" value="RECA_2"/>
    <property type="match status" value="1"/>
</dbReference>
<proteinExistence type="inferred from homology"/>
<comment type="similarity">
    <text evidence="11 13">Belongs to the RecA family. RadA subfamily.</text>
</comment>
<dbReference type="InterPro" id="IPR003593">
    <property type="entry name" value="AAA+_ATPase"/>
</dbReference>
<keyword evidence="6 13" id="KW-0862">Zinc</keyword>
<dbReference type="CDD" id="cd01121">
    <property type="entry name" value="RadA_SMS_N"/>
    <property type="match status" value="1"/>
</dbReference>
<dbReference type="InterPro" id="IPR014721">
    <property type="entry name" value="Ribsml_uS5_D2-typ_fold_subgr"/>
</dbReference>
<keyword evidence="16" id="KW-1185">Reference proteome</keyword>
<evidence type="ECO:0000256" key="2">
    <source>
        <dbReference type="ARBA" id="ARBA00022741"/>
    </source>
</evidence>
<evidence type="ECO:0000256" key="1">
    <source>
        <dbReference type="ARBA" id="ARBA00022723"/>
    </source>
</evidence>
<dbReference type="NCBIfam" id="TIGR00416">
    <property type="entry name" value="sms"/>
    <property type="match status" value="1"/>
</dbReference>
<evidence type="ECO:0000256" key="8">
    <source>
        <dbReference type="ARBA" id="ARBA00023016"/>
    </source>
</evidence>
<keyword evidence="8 11" id="KW-0346">Stress response</keyword>
<evidence type="ECO:0000259" key="14">
    <source>
        <dbReference type="PROSITE" id="PS50162"/>
    </source>
</evidence>
<gene>
    <name evidence="11 15" type="primary">radA</name>
    <name evidence="15" type="ORF">PQ455_10225</name>
</gene>
<evidence type="ECO:0000256" key="12">
    <source>
        <dbReference type="NCBIfam" id="TIGR00416"/>
    </source>
</evidence>
<keyword evidence="4 13" id="KW-0863">Zinc-finger</keyword>
<dbReference type="RefSeq" id="WP_273685973.1">
    <property type="nucleotide sequence ID" value="NZ_CP117411.1"/>
</dbReference>
<dbReference type="HAMAP" id="MF_01498">
    <property type="entry name" value="RadA_bact"/>
    <property type="match status" value="1"/>
</dbReference>